<reference evidence="1 2" key="1">
    <citation type="submission" date="2021-10" db="EMBL/GenBank/DDBJ databases">
        <title>Anaerobic single-cell dispensing facilitates the cultivation of human gut bacteria.</title>
        <authorList>
            <person name="Afrizal A."/>
        </authorList>
    </citation>
    <scope>NUCLEOTIDE SEQUENCE [LARGE SCALE GENOMIC DNA]</scope>
    <source>
        <strain evidence="1 2">CLA-AA-H246</strain>
    </source>
</reference>
<evidence type="ECO:0000313" key="1">
    <source>
        <dbReference type="EMBL" id="MCC2150055.1"/>
    </source>
</evidence>
<keyword evidence="2" id="KW-1185">Reference proteome</keyword>
<dbReference type="EMBL" id="JAJEQE010000054">
    <property type="protein sequence ID" value="MCC2150055.1"/>
    <property type="molecule type" value="Genomic_DNA"/>
</dbReference>
<gene>
    <name evidence="1" type="ORF">LKD42_12535</name>
</gene>
<comment type="caution">
    <text evidence="1">The sequence shown here is derived from an EMBL/GenBank/DDBJ whole genome shotgun (WGS) entry which is preliminary data.</text>
</comment>
<dbReference type="RefSeq" id="WP_248835907.1">
    <property type="nucleotide sequence ID" value="NZ_JAJEQE010000054.1"/>
</dbReference>
<evidence type="ECO:0000313" key="2">
    <source>
        <dbReference type="Proteomes" id="UP001299235"/>
    </source>
</evidence>
<name>A0ABS8EXX2_9FIRM</name>
<accession>A0ABS8EXX2</accession>
<proteinExistence type="predicted"/>
<dbReference type="Proteomes" id="UP001299235">
    <property type="component" value="Unassembled WGS sequence"/>
</dbReference>
<protein>
    <submittedName>
        <fullName evidence="1">Uncharacterized protein</fullName>
    </submittedName>
</protein>
<organism evidence="1 2">
    <name type="scientific">Hominisplanchenecus faecis</name>
    <dbReference type="NCBI Taxonomy" id="2885351"/>
    <lineage>
        <taxon>Bacteria</taxon>
        <taxon>Bacillati</taxon>
        <taxon>Bacillota</taxon>
        <taxon>Clostridia</taxon>
        <taxon>Lachnospirales</taxon>
        <taxon>Lachnospiraceae</taxon>
        <taxon>Hominisplanchenecus</taxon>
    </lineage>
</organism>
<sequence>MNPYEKIINTMRKEAGRIERTSDIRMCEMTSGTTCEIDGIELDADDLVVNADLKGKLKQGDKVLMARVSEDTYAILMKVVSI</sequence>